<evidence type="ECO:0000313" key="4">
    <source>
        <dbReference type="EMBL" id="QOG25801.1"/>
    </source>
</evidence>
<dbReference type="EMBL" id="JASUBT010000008">
    <property type="protein sequence ID" value="MDL4936405.1"/>
    <property type="molecule type" value="Genomic_DNA"/>
</dbReference>
<dbReference type="Proteomes" id="UP000571857">
    <property type="component" value="Unassembled WGS sequence"/>
</dbReference>
<keyword evidence="1" id="KW-0732">Signal</keyword>
<dbReference type="EMBL" id="CP050485">
    <property type="protein sequence ID" value="QOG25801.1"/>
    <property type="molecule type" value="Genomic_DNA"/>
</dbReference>
<reference evidence="4 5" key="1">
    <citation type="submission" date="2020-03" db="EMBL/GenBank/DDBJ databases">
        <title>Characterization of ganglioside-mimicking enterococci.</title>
        <authorList>
            <person name="Patry R.T."/>
            <person name="Nothaft H."/>
            <person name="Bridger R."/>
            <person name="Shajahan A."/>
            <person name="Huynh S."/>
            <person name="Sanchez S."/>
            <person name="Azadi P."/>
            <person name="Cooper K."/>
            <person name="Miller W.G."/>
            <person name="Parker C.T."/>
            <person name="Wells L."/>
            <person name="Szymanski C.M."/>
        </authorList>
    </citation>
    <scope>NUCLEOTIDE SEQUENCE [LARGE SCALE GENOMIC DNA]</scope>
    <source>
        <strain evidence="4 5">EGM181</strain>
    </source>
</reference>
<feature type="signal peptide" evidence="1">
    <location>
        <begin position="1"/>
        <end position="28"/>
    </location>
</feature>
<dbReference type="AlphaFoldDB" id="A0A2K3QUR5"/>
<evidence type="ECO:0000313" key="3">
    <source>
        <dbReference type="EMBL" id="MDL4936405.1"/>
    </source>
</evidence>
<evidence type="ECO:0000313" key="6">
    <source>
        <dbReference type="Proteomes" id="UP000571857"/>
    </source>
</evidence>
<dbReference type="Proteomes" id="UP001241571">
    <property type="component" value="Unassembled WGS sequence"/>
</dbReference>
<sequence length="165" mass="18492">MKTNLSKYLLSIVTAGTFLVFSTSVAVAAESQNVVEEENLYDTDAGIPDDFENMENIDQVISEIDSFYMRNENPFLRAAAGTKWAEGQKVWDGEVGYWVTSYFWVKGSAMSPYFVVGQAQRKAVIAKYGSVNNKTSYKMKTKQHITLKGKWSYKTVSASAVCYGR</sequence>
<gene>
    <name evidence="4" type="ORF">EGM181_00770</name>
    <name evidence="2" type="ORF">HWH42_07635</name>
    <name evidence="3" type="ORF">QRX88_11825</name>
</gene>
<accession>A0A2K3QUR5</accession>
<dbReference type="EMBL" id="JABXJK010000034">
    <property type="protein sequence ID" value="MBA0972454.1"/>
    <property type="molecule type" value="Genomic_DNA"/>
</dbReference>
<reference evidence="3 7" key="3">
    <citation type="submission" date="2023-06" db="EMBL/GenBank/DDBJ databases">
        <title>Acute promotion of culturable opportunistic pathogens and persistent increase of antibiotic resistance following antibiotic exposure in mouse gut microbiota.</title>
        <authorList>
            <person name="Li L."/>
            <person name="Wang B."/>
            <person name="Sun Y."/>
            <person name="Wang M."/>
            <person name="Xu H."/>
        </authorList>
    </citation>
    <scope>NUCLEOTIDE SEQUENCE [LARGE SCALE GENOMIC DNA]</scope>
    <source>
        <strain evidence="3 7">CRI2_2</strain>
    </source>
</reference>
<reference evidence="2 6" key="2">
    <citation type="submission" date="2020-06" db="EMBL/GenBank/DDBJ databases">
        <title>Crossreactivity between MHC class I-restricted antigens from cancer cells and an enterococcal bacteriophage.</title>
        <authorList>
            <person name="Fluckiger A."/>
            <person name="Daillere R."/>
            <person name="Sassi M."/>
            <person name="Cattoir V."/>
            <person name="Kroemer G."/>
            <person name="Zitvogel L."/>
        </authorList>
    </citation>
    <scope>NUCLEOTIDE SEQUENCE [LARGE SCALE GENOMIC DNA]</scope>
    <source>
        <strain evidence="2 6">EG4</strain>
    </source>
</reference>
<organism evidence="2 6">
    <name type="scientific">Enterococcus gallinarum</name>
    <dbReference type="NCBI Taxonomy" id="1353"/>
    <lineage>
        <taxon>Bacteria</taxon>
        <taxon>Bacillati</taxon>
        <taxon>Bacillota</taxon>
        <taxon>Bacilli</taxon>
        <taxon>Lactobacillales</taxon>
        <taxon>Enterococcaceae</taxon>
        <taxon>Enterococcus</taxon>
    </lineage>
</organism>
<proteinExistence type="predicted"/>
<evidence type="ECO:0000313" key="7">
    <source>
        <dbReference type="Proteomes" id="UP001241571"/>
    </source>
</evidence>
<evidence type="ECO:0000256" key="1">
    <source>
        <dbReference type="SAM" id="SignalP"/>
    </source>
</evidence>
<feature type="chain" id="PRO_5044383397" evidence="1">
    <location>
        <begin position="29"/>
        <end position="165"/>
    </location>
</feature>
<evidence type="ECO:0000313" key="5">
    <source>
        <dbReference type="Proteomes" id="UP000516696"/>
    </source>
</evidence>
<dbReference type="Proteomes" id="UP000516696">
    <property type="component" value="Chromosome"/>
</dbReference>
<dbReference type="RefSeq" id="WP_103300675.1">
    <property type="nucleotide sequence ID" value="NZ_CAKOCH010000008.1"/>
</dbReference>
<evidence type="ECO:0000313" key="2">
    <source>
        <dbReference type="EMBL" id="MBA0972454.1"/>
    </source>
</evidence>
<protein>
    <submittedName>
        <fullName evidence="2">Uncharacterized protein</fullName>
    </submittedName>
</protein>
<name>A0A2K3QUR5_ENTGA</name>